<dbReference type="GO" id="GO:0046872">
    <property type="term" value="F:metal ion binding"/>
    <property type="evidence" value="ECO:0007669"/>
    <property type="project" value="UniProtKB-KW"/>
</dbReference>
<organism evidence="6 7">
    <name type="scientific">Tistlia consotensis USBA 355</name>
    <dbReference type="NCBI Taxonomy" id="560819"/>
    <lineage>
        <taxon>Bacteria</taxon>
        <taxon>Pseudomonadati</taxon>
        <taxon>Pseudomonadota</taxon>
        <taxon>Alphaproteobacteria</taxon>
        <taxon>Rhodospirillales</taxon>
        <taxon>Rhodovibrionaceae</taxon>
        <taxon>Tistlia</taxon>
    </lineage>
</organism>
<proteinExistence type="predicted"/>
<keyword evidence="1" id="KW-0409">Iron storage</keyword>
<keyword evidence="5" id="KW-1284">Encapsulin nanocompartment</keyword>
<dbReference type="Proteomes" id="UP000192917">
    <property type="component" value="Unassembled WGS sequence"/>
</dbReference>
<evidence type="ECO:0000256" key="1">
    <source>
        <dbReference type="ARBA" id="ARBA00022434"/>
    </source>
</evidence>
<evidence type="ECO:0000256" key="3">
    <source>
        <dbReference type="ARBA" id="ARBA00023004"/>
    </source>
</evidence>
<dbReference type="Pfam" id="PF22277">
    <property type="entry name" value="EncFtn-like"/>
    <property type="match status" value="1"/>
</dbReference>
<reference evidence="6 7" key="1">
    <citation type="submission" date="2017-04" db="EMBL/GenBank/DDBJ databases">
        <authorList>
            <person name="Afonso C.L."/>
            <person name="Miller P.J."/>
            <person name="Scott M.A."/>
            <person name="Spackman E."/>
            <person name="Goraichik I."/>
            <person name="Dimitrov K.M."/>
            <person name="Suarez D.L."/>
            <person name="Swayne D.E."/>
        </authorList>
    </citation>
    <scope>NUCLEOTIDE SEQUENCE [LARGE SCALE GENOMIC DNA]</scope>
    <source>
        <strain evidence="6 7">USBA 355</strain>
    </source>
</reference>
<dbReference type="InterPro" id="IPR009078">
    <property type="entry name" value="Ferritin-like_SF"/>
</dbReference>
<gene>
    <name evidence="6" type="ORF">SAMN05428998_13422</name>
</gene>
<dbReference type="AlphaFoldDB" id="A0A1Y6CLT6"/>
<dbReference type="GO" id="GO:0140737">
    <property type="term" value="C:encapsulin nanocompartment"/>
    <property type="evidence" value="ECO:0007669"/>
    <property type="project" value="UniProtKB-SubCell"/>
</dbReference>
<dbReference type="Gene3D" id="6.10.140.1960">
    <property type="match status" value="1"/>
</dbReference>
<accession>A0A1Y6CLT6</accession>
<evidence type="ECO:0000313" key="7">
    <source>
        <dbReference type="Proteomes" id="UP000192917"/>
    </source>
</evidence>
<evidence type="ECO:0000256" key="2">
    <source>
        <dbReference type="ARBA" id="ARBA00022723"/>
    </source>
</evidence>
<evidence type="ECO:0000313" key="6">
    <source>
        <dbReference type="EMBL" id="SMF75448.1"/>
    </source>
</evidence>
<evidence type="ECO:0008006" key="8">
    <source>
        <dbReference type="Google" id="ProtNLM"/>
    </source>
</evidence>
<evidence type="ECO:0000256" key="5">
    <source>
        <dbReference type="ARBA" id="ARBA00033787"/>
    </source>
</evidence>
<sequence length="97" mass="11412">MSSEGLHAPRERLSEKTLTMHHAIVSLIEEMEAVDWYQQRADDCEDEALKEILLHNMREEMEHATMVLEWMRRNSDDFAGMLKEYLYRDGPIATAED</sequence>
<comment type="subcellular location">
    <subcellularLocation>
        <location evidence="4">Encapsulin nanocompartment</location>
    </subcellularLocation>
</comment>
<dbReference type="STRING" id="560819.SAMN05428998_13422"/>
<dbReference type="SUPFAM" id="SSF47240">
    <property type="entry name" value="Ferritin-like"/>
    <property type="match status" value="1"/>
</dbReference>
<name>A0A1Y6CLT6_9PROT</name>
<dbReference type="GO" id="GO:0006879">
    <property type="term" value="P:intracellular iron ion homeostasis"/>
    <property type="evidence" value="ECO:0007669"/>
    <property type="project" value="UniProtKB-KW"/>
</dbReference>
<dbReference type="InterPro" id="IPR054581">
    <property type="entry name" value="EncFtn-like"/>
</dbReference>
<evidence type="ECO:0000256" key="4">
    <source>
        <dbReference type="ARBA" id="ARBA00033738"/>
    </source>
</evidence>
<keyword evidence="7" id="KW-1185">Reference proteome</keyword>
<dbReference type="EMBL" id="FWZX01000034">
    <property type="protein sequence ID" value="SMF75448.1"/>
    <property type="molecule type" value="Genomic_DNA"/>
</dbReference>
<keyword evidence="3" id="KW-0408">Iron</keyword>
<protein>
    <recommendedName>
        <fullName evidence="8">Ferritin</fullName>
    </recommendedName>
</protein>
<keyword evidence="2" id="KW-0479">Metal-binding</keyword>
<dbReference type="RefSeq" id="WP_085125865.1">
    <property type="nucleotide sequence ID" value="NZ_FWZX01000034.1"/>
</dbReference>